<dbReference type="InterPro" id="IPR011991">
    <property type="entry name" value="ArsR-like_HTH"/>
</dbReference>
<dbReference type="Gene3D" id="1.10.10.10">
    <property type="entry name" value="Winged helix-like DNA-binding domain superfamily/Winged helix DNA-binding domain"/>
    <property type="match status" value="1"/>
</dbReference>
<dbReference type="PANTHER" id="PTHR38600">
    <property type="entry name" value="TRANSCRIPTIONAL REGULATORY PROTEIN"/>
    <property type="match status" value="1"/>
</dbReference>
<dbReference type="GO" id="GO:0003700">
    <property type="term" value="F:DNA-binding transcription factor activity"/>
    <property type="evidence" value="ECO:0007669"/>
    <property type="project" value="InterPro"/>
</dbReference>
<gene>
    <name evidence="2" type="ordered locus">Bcav_3867</name>
</gene>
<dbReference type="NCBIfam" id="NF033788">
    <property type="entry name" value="HTH_metalloreg"/>
    <property type="match status" value="1"/>
</dbReference>
<dbReference type="SMART" id="SM00418">
    <property type="entry name" value="HTH_ARSR"/>
    <property type="match status" value="1"/>
</dbReference>
<dbReference type="AlphaFoldDB" id="C5C4I5"/>
<evidence type="ECO:0000259" key="1">
    <source>
        <dbReference type="PROSITE" id="PS50987"/>
    </source>
</evidence>
<reference evidence="2 3" key="1">
    <citation type="journal article" date="2009" name="Stand. Genomic Sci.">
        <title>Complete genome sequence of Beutenbergia cavernae type strain (HKI 0122).</title>
        <authorList>
            <person name="Land M."/>
            <person name="Pukall R."/>
            <person name="Abt B."/>
            <person name="Goker M."/>
            <person name="Rohde M."/>
            <person name="Glavina Del Rio T."/>
            <person name="Tice H."/>
            <person name="Copeland A."/>
            <person name="Cheng J.F."/>
            <person name="Lucas S."/>
            <person name="Chen F."/>
            <person name="Nolan M."/>
            <person name="Bruce D."/>
            <person name="Goodwin L."/>
            <person name="Pitluck S."/>
            <person name="Ivanova N."/>
            <person name="Mavromatis K."/>
            <person name="Ovchinnikova G."/>
            <person name="Pati A."/>
            <person name="Chen A."/>
            <person name="Palaniappan K."/>
            <person name="Hauser L."/>
            <person name="Chang Y.J."/>
            <person name="Jefferies C.C."/>
            <person name="Saunders E."/>
            <person name="Brettin T."/>
            <person name="Detter J.C."/>
            <person name="Han C."/>
            <person name="Chain P."/>
            <person name="Bristow J."/>
            <person name="Eisen J.A."/>
            <person name="Markowitz V."/>
            <person name="Hugenholtz P."/>
            <person name="Kyrpides N.C."/>
            <person name="Klenk H.P."/>
            <person name="Lapidus A."/>
        </authorList>
    </citation>
    <scope>NUCLEOTIDE SEQUENCE [LARGE SCALE GENOMIC DNA]</scope>
    <source>
        <strain evidence="3">ATCC BAA-8 / DSM 12333 / NBRC 16432</strain>
    </source>
</reference>
<dbReference type="InterPro" id="IPR001845">
    <property type="entry name" value="HTH_ArsR_DNA-bd_dom"/>
</dbReference>
<feature type="domain" description="HTH arsR-type" evidence="1">
    <location>
        <begin position="8"/>
        <end position="102"/>
    </location>
</feature>
<sequence length="118" mass="12819">MPERVGRATSSAVLDPVPLCAALSEPMRWQILEVLGSRDASASDLARELPISRQAIAKHLAQLEAVGLVEPVPDGRAIRYRALGARLGMLADRLEAVGRGWDRRLARLADVAERLDAE</sequence>
<evidence type="ECO:0000313" key="3">
    <source>
        <dbReference type="Proteomes" id="UP000007962"/>
    </source>
</evidence>
<dbReference type="KEGG" id="bcv:Bcav_3867"/>
<dbReference type="SUPFAM" id="SSF46785">
    <property type="entry name" value="Winged helix' DNA-binding domain"/>
    <property type="match status" value="1"/>
</dbReference>
<organism evidence="2 3">
    <name type="scientific">Beutenbergia cavernae (strain ATCC BAA-8 / DSM 12333 / CCUG 43141 / JCM 11478 / NBRC 16432 / NCIMB 13614 / HKI 0122)</name>
    <dbReference type="NCBI Taxonomy" id="471853"/>
    <lineage>
        <taxon>Bacteria</taxon>
        <taxon>Bacillati</taxon>
        <taxon>Actinomycetota</taxon>
        <taxon>Actinomycetes</taxon>
        <taxon>Micrococcales</taxon>
        <taxon>Beutenbergiaceae</taxon>
        <taxon>Beutenbergia</taxon>
    </lineage>
</organism>
<dbReference type="RefSeq" id="WP_015884346.1">
    <property type="nucleotide sequence ID" value="NC_012669.1"/>
</dbReference>
<dbReference type="Proteomes" id="UP000007962">
    <property type="component" value="Chromosome"/>
</dbReference>
<dbReference type="EMBL" id="CP001618">
    <property type="protein sequence ID" value="ACQ82109.1"/>
    <property type="molecule type" value="Genomic_DNA"/>
</dbReference>
<proteinExistence type="predicted"/>
<dbReference type="PANTHER" id="PTHR38600:SF1">
    <property type="entry name" value="TRANSCRIPTIONAL REGULATORY PROTEIN"/>
    <property type="match status" value="1"/>
</dbReference>
<dbReference type="PROSITE" id="PS50987">
    <property type="entry name" value="HTH_ARSR_2"/>
    <property type="match status" value="1"/>
</dbReference>
<dbReference type="eggNOG" id="COG0640">
    <property type="taxonomic scope" value="Bacteria"/>
</dbReference>
<dbReference type="InterPro" id="IPR036388">
    <property type="entry name" value="WH-like_DNA-bd_sf"/>
</dbReference>
<dbReference type="OrthoDB" id="3630048at2"/>
<name>C5C4I5_BEUC1</name>
<accession>C5C4I5</accession>
<dbReference type="STRING" id="471853.Bcav_3867"/>
<dbReference type="HOGENOM" id="CLU_097806_0_3_11"/>
<dbReference type="Pfam" id="PF12840">
    <property type="entry name" value="HTH_20"/>
    <property type="match status" value="1"/>
</dbReference>
<dbReference type="CDD" id="cd00090">
    <property type="entry name" value="HTH_ARSR"/>
    <property type="match status" value="1"/>
</dbReference>
<keyword evidence="3" id="KW-1185">Reference proteome</keyword>
<dbReference type="InterPro" id="IPR036390">
    <property type="entry name" value="WH_DNA-bd_sf"/>
</dbReference>
<protein>
    <submittedName>
        <fullName evidence="2">Regulatory protein ArsR</fullName>
    </submittedName>
</protein>
<evidence type="ECO:0000313" key="2">
    <source>
        <dbReference type="EMBL" id="ACQ82109.1"/>
    </source>
</evidence>